<dbReference type="GO" id="GO:0000160">
    <property type="term" value="P:phosphorelay signal transduction system"/>
    <property type="evidence" value="ECO:0007669"/>
    <property type="project" value="InterPro"/>
</dbReference>
<dbReference type="SMART" id="SM00448">
    <property type="entry name" value="REC"/>
    <property type="match status" value="1"/>
</dbReference>
<dbReference type="InterPro" id="IPR011006">
    <property type="entry name" value="CheY-like_superfamily"/>
</dbReference>
<dbReference type="KEGG" id="mri:Mal4_38010"/>
<dbReference type="Gene3D" id="3.40.50.2300">
    <property type="match status" value="1"/>
</dbReference>
<dbReference type="InterPro" id="IPR001789">
    <property type="entry name" value="Sig_transdc_resp-reg_receiver"/>
</dbReference>
<dbReference type="OrthoDB" id="9790669at2"/>
<dbReference type="EMBL" id="CP036275">
    <property type="protein sequence ID" value="QDU39456.1"/>
    <property type="molecule type" value="Genomic_DNA"/>
</dbReference>
<organism evidence="4 5">
    <name type="scientific">Maioricimonas rarisocia</name>
    <dbReference type="NCBI Taxonomy" id="2528026"/>
    <lineage>
        <taxon>Bacteria</taxon>
        <taxon>Pseudomonadati</taxon>
        <taxon>Planctomycetota</taxon>
        <taxon>Planctomycetia</taxon>
        <taxon>Planctomycetales</taxon>
        <taxon>Planctomycetaceae</taxon>
        <taxon>Maioricimonas</taxon>
    </lineage>
</organism>
<evidence type="ECO:0000256" key="1">
    <source>
        <dbReference type="ARBA" id="ARBA00022553"/>
    </source>
</evidence>
<dbReference type="PROSITE" id="PS50110">
    <property type="entry name" value="RESPONSE_REGULATORY"/>
    <property type="match status" value="1"/>
</dbReference>
<protein>
    <submittedName>
        <fullName evidence="4">Response regulator MprA</fullName>
    </submittedName>
</protein>
<keyword evidence="1 2" id="KW-0597">Phosphoprotein</keyword>
<dbReference type="Proteomes" id="UP000320496">
    <property type="component" value="Chromosome"/>
</dbReference>
<evidence type="ECO:0000313" key="4">
    <source>
        <dbReference type="EMBL" id="QDU39456.1"/>
    </source>
</evidence>
<dbReference type="CDD" id="cd17574">
    <property type="entry name" value="REC_OmpR"/>
    <property type="match status" value="1"/>
</dbReference>
<dbReference type="InterPro" id="IPR050595">
    <property type="entry name" value="Bact_response_regulator"/>
</dbReference>
<dbReference type="PANTHER" id="PTHR44591:SF3">
    <property type="entry name" value="RESPONSE REGULATORY DOMAIN-CONTAINING PROTEIN"/>
    <property type="match status" value="1"/>
</dbReference>
<reference evidence="4 5" key="1">
    <citation type="submission" date="2019-02" db="EMBL/GenBank/DDBJ databases">
        <title>Deep-cultivation of Planctomycetes and their phenomic and genomic characterization uncovers novel biology.</title>
        <authorList>
            <person name="Wiegand S."/>
            <person name="Jogler M."/>
            <person name="Boedeker C."/>
            <person name="Pinto D."/>
            <person name="Vollmers J."/>
            <person name="Rivas-Marin E."/>
            <person name="Kohn T."/>
            <person name="Peeters S.H."/>
            <person name="Heuer A."/>
            <person name="Rast P."/>
            <person name="Oberbeckmann S."/>
            <person name="Bunk B."/>
            <person name="Jeske O."/>
            <person name="Meyerdierks A."/>
            <person name="Storesund J.E."/>
            <person name="Kallscheuer N."/>
            <person name="Luecker S."/>
            <person name="Lage O.M."/>
            <person name="Pohl T."/>
            <person name="Merkel B.J."/>
            <person name="Hornburger P."/>
            <person name="Mueller R.-W."/>
            <person name="Bruemmer F."/>
            <person name="Labrenz M."/>
            <person name="Spormann A.M."/>
            <person name="Op den Camp H."/>
            <person name="Overmann J."/>
            <person name="Amann R."/>
            <person name="Jetten M.S.M."/>
            <person name="Mascher T."/>
            <person name="Medema M.H."/>
            <person name="Devos D.P."/>
            <person name="Kaster A.-K."/>
            <person name="Ovreas L."/>
            <person name="Rohde M."/>
            <person name="Galperin M.Y."/>
            <person name="Jogler C."/>
        </authorList>
    </citation>
    <scope>NUCLEOTIDE SEQUENCE [LARGE SCALE GENOMIC DNA]</scope>
    <source>
        <strain evidence="4 5">Mal4</strain>
    </source>
</reference>
<evidence type="ECO:0000313" key="5">
    <source>
        <dbReference type="Proteomes" id="UP000320496"/>
    </source>
</evidence>
<proteinExistence type="predicted"/>
<sequence length="185" mass="20883">MSELTPSHAIINRVLIVEDDPDEAEFLKSYLEDRRFGVEVARDGGQAHAAFTMHRPDFVILDVILPNNVSGFEVCEQFKRLDDAVPVMMLTAIDMDDARQLAQRVGADGYMTKPYDPEELVEQIHALSEEVWARRHLEPAPDTADNKVRFECTDCGKRLKVSGTHRGRTLNCPRCGQPVKVPLHD</sequence>
<gene>
    <name evidence="4" type="primary">mprA_4</name>
    <name evidence="4" type="ORF">Mal4_38010</name>
</gene>
<dbReference type="Gene3D" id="2.20.28.30">
    <property type="entry name" value="RNA polymerase ii, chain L"/>
    <property type="match status" value="1"/>
</dbReference>
<name>A0A517ZAE2_9PLAN</name>
<dbReference type="RefSeq" id="WP_145370637.1">
    <property type="nucleotide sequence ID" value="NZ_CP036275.1"/>
</dbReference>
<dbReference type="Pfam" id="PF00072">
    <property type="entry name" value="Response_reg"/>
    <property type="match status" value="1"/>
</dbReference>
<evidence type="ECO:0000259" key="3">
    <source>
        <dbReference type="PROSITE" id="PS50110"/>
    </source>
</evidence>
<keyword evidence="5" id="KW-1185">Reference proteome</keyword>
<evidence type="ECO:0000256" key="2">
    <source>
        <dbReference type="PROSITE-ProRule" id="PRU00169"/>
    </source>
</evidence>
<dbReference type="PANTHER" id="PTHR44591">
    <property type="entry name" value="STRESS RESPONSE REGULATOR PROTEIN 1"/>
    <property type="match status" value="1"/>
</dbReference>
<dbReference type="AlphaFoldDB" id="A0A517ZAE2"/>
<accession>A0A517ZAE2</accession>
<feature type="domain" description="Response regulatory" evidence="3">
    <location>
        <begin position="13"/>
        <end position="128"/>
    </location>
</feature>
<feature type="modified residue" description="4-aspartylphosphate" evidence="2">
    <location>
        <position position="62"/>
    </location>
</feature>
<dbReference type="SUPFAM" id="SSF52172">
    <property type="entry name" value="CheY-like"/>
    <property type="match status" value="1"/>
</dbReference>